<protein>
    <submittedName>
        <fullName evidence="1">Helix-turn-helix domain-containing protein</fullName>
    </submittedName>
</protein>
<organism evidence="1 2">
    <name type="scientific">Anaerotignum lactatifermentans DSM 14214</name>
    <dbReference type="NCBI Taxonomy" id="1121323"/>
    <lineage>
        <taxon>Bacteria</taxon>
        <taxon>Bacillati</taxon>
        <taxon>Bacillota</taxon>
        <taxon>Clostridia</taxon>
        <taxon>Lachnospirales</taxon>
        <taxon>Anaerotignaceae</taxon>
        <taxon>Anaerotignum</taxon>
    </lineage>
</organism>
<sequence>MIDKMKVYQDTELSSKAVSVYLYLCERASKETKSCYPSMKTIAKDMHLSLASVKRSIQELERSAYIKKENRFRDNGGKSSNLYFIK</sequence>
<gene>
    <name evidence="1" type="ORF">SAMN02745138_03280</name>
</gene>
<name>A0A1M6ZUG8_9FIRM</name>
<dbReference type="EMBL" id="FRAH01000095">
    <property type="protein sequence ID" value="SHL34049.1"/>
    <property type="molecule type" value="Genomic_DNA"/>
</dbReference>
<dbReference type="InterPro" id="IPR036390">
    <property type="entry name" value="WH_DNA-bd_sf"/>
</dbReference>
<dbReference type="Gene3D" id="1.10.10.10">
    <property type="entry name" value="Winged helix-like DNA-binding domain superfamily/Winged helix DNA-binding domain"/>
    <property type="match status" value="1"/>
</dbReference>
<dbReference type="AlphaFoldDB" id="A0A1M6ZUG8"/>
<proteinExistence type="predicted"/>
<dbReference type="Proteomes" id="UP000183975">
    <property type="component" value="Unassembled WGS sequence"/>
</dbReference>
<accession>A0A1M6ZUG8</accession>
<dbReference type="OrthoDB" id="9799748at2"/>
<dbReference type="SUPFAM" id="SSF46785">
    <property type="entry name" value="Winged helix' DNA-binding domain"/>
    <property type="match status" value="1"/>
</dbReference>
<dbReference type="RefSeq" id="WP_072853564.1">
    <property type="nucleotide sequence ID" value="NZ_FRAH01000095.1"/>
</dbReference>
<dbReference type="InterPro" id="IPR036388">
    <property type="entry name" value="WH-like_DNA-bd_sf"/>
</dbReference>
<evidence type="ECO:0000313" key="2">
    <source>
        <dbReference type="Proteomes" id="UP000183975"/>
    </source>
</evidence>
<keyword evidence="2" id="KW-1185">Reference proteome</keyword>
<evidence type="ECO:0000313" key="1">
    <source>
        <dbReference type="EMBL" id="SHL34049.1"/>
    </source>
</evidence>
<reference evidence="1 2" key="1">
    <citation type="submission" date="2016-11" db="EMBL/GenBank/DDBJ databases">
        <authorList>
            <person name="Jaros S."/>
            <person name="Januszkiewicz K."/>
            <person name="Wedrychowicz H."/>
        </authorList>
    </citation>
    <scope>NUCLEOTIDE SEQUENCE [LARGE SCALE GENOMIC DNA]</scope>
    <source>
        <strain evidence="1 2">DSM 14214</strain>
    </source>
</reference>
<dbReference type="Pfam" id="PF13730">
    <property type="entry name" value="HTH_36"/>
    <property type="match status" value="1"/>
</dbReference>